<gene>
    <name evidence="1" type="ORF">MSG28_015813</name>
</gene>
<accession>A0ACC0KC81</accession>
<proteinExistence type="predicted"/>
<comment type="caution">
    <text evidence="1">The sequence shown here is derived from an EMBL/GenBank/DDBJ whole genome shotgun (WGS) entry which is preliminary data.</text>
</comment>
<evidence type="ECO:0000313" key="1">
    <source>
        <dbReference type="EMBL" id="KAI8433862.1"/>
    </source>
</evidence>
<dbReference type="Proteomes" id="UP001064048">
    <property type="component" value="Chromosome 29"/>
</dbReference>
<organism evidence="1 2">
    <name type="scientific">Choristoneura fumiferana</name>
    <name type="common">Spruce budworm moth</name>
    <name type="synonym">Archips fumiferana</name>
    <dbReference type="NCBI Taxonomy" id="7141"/>
    <lineage>
        <taxon>Eukaryota</taxon>
        <taxon>Metazoa</taxon>
        <taxon>Ecdysozoa</taxon>
        <taxon>Arthropoda</taxon>
        <taxon>Hexapoda</taxon>
        <taxon>Insecta</taxon>
        <taxon>Pterygota</taxon>
        <taxon>Neoptera</taxon>
        <taxon>Endopterygota</taxon>
        <taxon>Lepidoptera</taxon>
        <taxon>Glossata</taxon>
        <taxon>Ditrysia</taxon>
        <taxon>Tortricoidea</taxon>
        <taxon>Tortricidae</taxon>
        <taxon>Tortricinae</taxon>
        <taxon>Choristoneura</taxon>
    </lineage>
</organism>
<keyword evidence="2" id="KW-1185">Reference proteome</keyword>
<evidence type="ECO:0000313" key="2">
    <source>
        <dbReference type="Proteomes" id="UP001064048"/>
    </source>
</evidence>
<reference evidence="1 2" key="1">
    <citation type="journal article" date="2022" name="Genome Biol. Evol.">
        <title>The Spruce Budworm Genome: Reconstructing the Evolutionary History of Antifreeze Proteins.</title>
        <authorList>
            <person name="Beliveau C."/>
            <person name="Gagne P."/>
            <person name="Picq S."/>
            <person name="Vernygora O."/>
            <person name="Keeling C.I."/>
            <person name="Pinkney K."/>
            <person name="Doucet D."/>
            <person name="Wen F."/>
            <person name="Johnston J.S."/>
            <person name="Maaroufi H."/>
            <person name="Boyle B."/>
            <person name="Laroche J."/>
            <person name="Dewar K."/>
            <person name="Juretic N."/>
            <person name="Blackburn G."/>
            <person name="Nisole A."/>
            <person name="Brunet B."/>
            <person name="Brandao M."/>
            <person name="Lumley L."/>
            <person name="Duan J."/>
            <person name="Quan G."/>
            <person name="Lucarotti C.J."/>
            <person name="Roe A.D."/>
            <person name="Sperling F.A.H."/>
            <person name="Levesque R.C."/>
            <person name="Cusson M."/>
        </authorList>
    </citation>
    <scope>NUCLEOTIDE SEQUENCE [LARGE SCALE GENOMIC DNA]</scope>
    <source>
        <strain evidence="1">Glfc:IPQL:Cfum</strain>
    </source>
</reference>
<protein>
    <submittedName>
        <fullName evidence="1">Uncharacterized protein</fullName>
    </submittedName>
</protein>
<dbReference type="EMBL" id="CM046129">
    <property type="protein sequence ID" value="KAI8433862.1"/>
    <property type="molecule type" value="Genomic_DNA"/>
</dbReference>
<name>A0ACC0KC81_CHOFU</name>
<sequence>MDFEETSEQLNADLGAHSIFSSPVLVSRSESDVMWPGYKEELTTKRAVELLIAGTLKTKVCRYCLNIVSSLSELDQILQVAGTGALHKVTIRDMVASFYPFKCERSERALRNCFDDMYDKLDKLDPLERPKKRGRQKRNPNYNTIYAEHKRVIDYAEPMINIVNTKSVSLSKEPAMSDLECPKCWQLFTKIEDLMLHEKSHPSSMWFNCRLCGKSFVKRMHLKRHLKQTHMKPDMLPIQSRDDDKFECKICDLTSHDYSTHLQHMEKHKFQMVLEHLVEKDMDKLCTICLDKDPKLVDLDKMVRLHGGYPGATGDKTLYSILGSTLPDHKSYKYQELHVAHHAKIMKFAKLTQDKVLKKLNHSIEKKIEVNVNQIIISNPLIISNDKIDVDEMYLFFFSDASFYKELEAKEIIPVLASVEYKDDELNGLDSKEKKDMNEESEKAQNVNANVSPNTCAINTRQDINEKENDTDLFITKVQSVDDKDNKHNDTVYSILENEIENFNSKQTENEGKKMVKNIEICKTCWIFNKPTCNTCINKLVVTDTNEIAYTENQKQEEHNSRISRNIAKDDCKYCWLFKSCAKCDYCKRIVEDKTVTNSTRSEYVDKQSYNAKEPVDPNTEALRKRKLKNFETNTKLMKWDCDICLITNVVGRQICICCGSNKCDQNETVTVNWNFKNPFNLIPDNDADQYKVVAPCEEMDVESETNLQHTEESLETKNESYNLNIINEPENAVFTENTTRTVEKMDVADADDRENIHVAPNLYSLNVVPNNVVVNSLLQFNLGAGVPERKSNRRIAKPIRKMAYHK</sequence>